<organism evidence="1 2">
    <name type="scientific">Desulfoglaeba alkanexedens ALDC</name>
    <dbReference type="NCBI Taxonomy" id="980445"/>
    <lineage>
        <taxon>Bacteria</taxon>
        <taxon>Pseudomonadati</taxon>
        <taxon>Thermodesulfobacteriota</taxon>
        <taxon>Syntrophobacteria</taxon>
        <taxon>Syntrophobacterales</taxon>
        <taxon>Syntrophobacteraceae</taxon>
        <taxon>Desulfoglaeba</taxon>
    </lineage>
</organism>
<dbReference type="Proteomes" id="UP000298602">
    <property type="component" value="Chromosome"/>
</dbReference>
<evidence type="ECO:0000313" key="2">
    <source>
        <dbReference type="Proteomes" id="UP000298602"/>
    </source>
</evidence>
<dbReference type="OrthoDB" id="5513375at2"/>
<dbReference type="InterPro" id="IPR042226">
    <property type="entry name" value="eFR1_2_sf"/>
</dbReference>
<reference evidence="1 2" key="1">
    <citation type="submission" date="2019-05" db="EMBL/GenBank/DDBJ databases">
        <title>The Complete Genome Sequence of the n-alkane-degrading Desulfoglaeba alkanexedens ALDC reveals multiple alkylsuccinate synthase gene clusters.</title>
        <authorList>
            <person name="Callaghan A.V."/>
            <person name="Davidova I.A."/>
            <person name="Duncan K.E."/>
            <person name="Morris B."/>
            <person name="McInerney M.J."/>
        </authorList>
    </citation>
    <scope>NUCLEOTIDE SEQUENCE [LARGE SCALE GENOMIC DNA]</scope>
    <source>
        <strain evidence="1 2">ALDC</strain>
    </source>
</reference>
<dbReference type="SUPFAM" id="SSF53137">
    <property type="entry name" value="Translational machinery components"/>
    <property type="match status" value="1"/>
</dbReference>
<evidence type="ECO:0008006" key="3">
    <source>
        <dbReference type="Google" id="ProtNLM"/>
    </source>
</evidence>
<sequence>MKIIDPSLFENLSQRRAPEDSWILSVYVNLDPALRGNRRGGYKLVVERLLKDLENQIDDEAKREHFREDAEWVRRQVNLHIPGGKSFVLFCDVSDGFTFVEDLPVRVASGAWYGKTPYVRPLLEAWREYERYGVVLVDREKARLLVLSVGQVEEVDEAFQTPAVKHRRTSGSDHMRSQMVFQRRAATWSNWFLKEVGDKVHDMLAVHDIDRILLAGPEEITAELERLLPKAVASRVVGRLRLPISAKPDEVLEAALPVIQELEEQESLLLVEDLVTVARKTENAPKAVTGLNSTLNAVNQGRVFQLVILPEHRMPGFHCPGCGVLLDHAPPEGACPYCSKPLEPTDDIIWLASERVLSMGGKVEEVRGEEARAALQSAGGIGAYLR</sequence>
<dbReference type="InterPro" id="IPR041202">
    <property type="entry name" value="BaeRF_family10"/>
</dbReference>
<dbReference type="InterPro" id="IPR029064">
    <property type="entry name" value="Ribosomal_eL30-like_sf"/>
</dbReference>
<gene>
    <name evidence="1" type="ORF">FDQ92_03290</name>
</gene>
<dbReference type="Gene3D" id="3.30.1330.30">
    <property type="match status" value="1"/>
</dbReference>
<reference evidence="1 2" key="2">
    <citation type="submission" date="2019-05" db="EMBL/GenBank/DDBJ databases">
        <authorList>
            <person name="Suflita J.M."/>
            <person name="Marks C.R."/>
        </authorList>
    </citation>
    <scope>NUCLEOTIDE SEQUENCE [LARGE SCALE GENOMIC DNA]</scope>
    <source>
        <strain evidence="1 2">ALDC</strain>
    </source>
</reference>
<accession>A0A4P8L0X7</accession>
<proteinExistence type="predicted"/>
<dbReference type="EMBL" id="CP040098">
    <property type="protein sequence ID" value="QCQ21294.1"/>
    <property type="molecule type" value="Genomic_DNA"/>
</dbReference>
<dbReference type="KEGG" id="dax:FDQ92_03290"/>
<dbReference type="Gene3D" id="3.30.420.60">
    <property type="entry name" value="eRF1 domain 2"/>
    <property type="match status" value="1"/>
</dbReference>
<evidence type="ECO:0000313" key="1">
    <source>
        <dbReference type="EMBL" id="QCQ21294.1"/>
    </source>
</evidence>
<protein>
    <recommendedName>
        <fullName evidence="3">eRF1 domain-containing protein</fullName>
    </recommendedName>
</protein>
<dbReference type="RefSeq" id="WP_137423263.1">
    <property type="nucleotide sequence ID" value="NZ_CP040098.1"/>
</dbReference>
<dbReference type="Pfam" id="PF18854">
    <property type="entry name" value="baeRF_family10"/>
    <property type="match status" value="1"/>
</dbReference>
<keyword evidence="2" id="KW-1185">Reference proteome</keyword>
<name>A0A4P8L0X7_9BACT</name>
<dbReference type="AlphaFoldDB" id="A0A4P8L0X7"/>